<organism evidence="2 3">
    <name type="scientific">Ceratitis capitata</name>
    <name type="common">Mediterranean fruit fly</name>
    <name type="synonym">Tephritis capitata</name>
    <dbReference type="NCBI Taxonomy" id="7213"/>
    <lineage>
        <taxon>Eukaryota</taxon>
        <taxon>Metazoa</taxon>
        <taxon>Ecdysozoa</taxon>
        <taxon>Arthropoda</taxon>
        <taxon>Hexapoda</taxon>
        <taxon>Insecta</taxon>
        <taxon>Pterygota</taxon>
        <taxon>Neoptera</taxon>
        <taxon>Endopterygota</taxon>
        <taxon>Diptera</taxon>
        <taxon>Brachycera</taxon>
        <taxon>Muscomorpha</taxon>
        <taxon>Tephritoidea</taxon>
        <taxon>Tephritidae</taxon>
        <taxon>Ceratitis</taxon>
        <taxon>Ceratitis</taxon>
    </lineage>
</organism>
<gene>
    <name evidence="2" type="ORF">CCAP1982_LOCUS2571</name>
</gene>
<protein>
    <submittedName>
        <fullName evidence="2">(Mediterranean fruit fly) hypothetical protein</fullName>
    </submittedName>
</protein>
<proteinExistence type="predicted"/>
<keyword evidence="3" id="KW-1185">Reference proteome</keyword>
<sequence>MTSSANSYLYMSFVSKLSWLLVLTLVLLQRSIQGIPLFPQTEDCGPSFSEDPKKCTHGAFVLNSNRTECSPRIVCYSNLGESCQVYDYGAVSNCLPNLVCSCDKCREVLTICKAPSPFNMAKRAKPAFVEYGN</sequence>
<dbReference type="EMBL" id="CAJHJT010000001">
    <property type="protein sequence ID" value="CAD6993772.1"/>
    <property type="molecule type" value="Genomic_DNA"/>
</dbReference>
<name>A0A811U3N8_CERCA</name>
<feature type="chain" id="PRO_5032350940" evidence="1">
    <location>
        <begin position="35"/>
        <end position="133"/>
    </location>
</feature>
<evidence type="ECO:0000313" key="2">
    <source>
        <dbReference type="EMBL" id="CAD6993772.1"/>
    </source>
</evidence>
<dbReference type="AlphaFoldDB" id="A0A811U3N8"/>
<evidence type="ECO:0000313" key="3">
    <source>
        <dbReference type="Proteomes" id="UP000606786"/>
    </source>
</evidence>
<evidence type="ECO:0000256" key="1">
    <source>
        <dbReference type="SAM" id="SignalP"/>
    </source>
</evidence>
<feature type="signal peptide" evidence="1">
    <location>
        <begin position="1"/>
        <end position="34"/>
    </location>
</feature>
<comment type="caution">
    <text evidence="2">The sequence shown here is derived from an EMBL/GenBank/DDBJ whole genome shotgun (WGS) entry which is preliminary data.</text>
</comment>
<accession>A0A811U3N8</accession>
<keyword evidence="1" id="KW-0732">Signal</keyword>
<reference evidence="2" key="1">
    <citation type="submission" date="2020-11" db="EMBL/GenBank/DDBJ databases">
        <authorList>
            <person name="Whitehead M."/>
        </authorList>
    </citation>
    <scope>NUCLEOTIDE SEQUENCE</scope>
    <source>
        <strain evidence="2">EGII</strain>
    </source>
</reference>
<dbReference type="OrthoDB" id="7887275at2759"/>
<dbReference type="Proteomes" id="UP000606786">
    <property type="component" value="Unassembled WGS sequence"/>
</dbReference>